<sequence>MGWWKKTCLVKLVRRRHDGFLHEALCSWRDETRDAATLEMVERVVTRNARRKLLQTTLRAWSEGARRRRRFAATFWRAARAVRSLEKRQQHGAFLAWRVAAVNETRRAADISGACARLRAVRKRPGRLQLASAFSIWARLSAASSHSDRHAEIAACTKRQRAVRTCFSTLRSNASLRRRARRALFSLDRRCSLRQLARGWGAMLRAAATASAERRSGLRLSRAEAAVAAGRLATRTRAHRTARRLLGVARGRAALEAFVAWRGLVREGRGARLGAAALAGRSRRRRLHEVFGSWRGEALASSRLRSRALSRISQAAQSLVSEAFSTWREGSRQAHGKAKALTALARASDRRQSDRAEMRLALRTWRRNACGGDGDGGGGRGGDGEPRGGGMADGLEAMAGAFVEAAAAFSTASSIPEVFTLVEDFVSEVAVSSRGRLLLLNGEPGGGMFCLESDRRAPPDQDPLEASFPIGNGLVARCVATGLAFQTRRGGNGSTGGASPPRSSRRLYSTSGALDVALAGPADLHALPPQERGYGFVSKSPPPGGGGRWWSESESPSPRRRRRQRQRSPSPAWREQQHRGDEGHRPPDKGFSGREMAALAVVAGQAAAALRRVGAAASEREEVLEELDAAAADRVDETQKREEAVKEEMKHLREAMEHVSGSAKGLARQRDEARAALARAKGTLRRMVPALREARDRQLGFRHYHDLIVNMSKNVLQDGDGANPEADDERGRKGGVAPTPCHADRGGGGNGIHRCCRDASVGSHTRHNNNGSIGEDMGTRGNSPGATSTIAIFGSEGGGVSGIPGRQGPRLAAGGGSAPLSECGFKVSPSSPRDKAAAAVSFARSGDDGGGDRFGPEILTVLRETAAAGGGSRVGVGAGTLMRDRGRSRGRQQRT</sequence>
<feature type="region of interest" description="Disordered" evidence="2">
    <location>
        <begin position="486"/>
        <end position="507"/>
    </location>
</feature>
<name>D7FQ01_ECTSI</name>
<keyword evidence="4" id="KW-1185">Reference proteome</keyword>
<evidence type="ECO:0000256" key="2">
    <source>
        <dbReference type="SAM" id="MobiDB-lite"/>
    </source>
</evidence>
<dbReference type="AlphaFoldDB" id="D7FQ01"/>
<dbReference type="EMBL" id="FN648375">
    <property type="protein sequence ID" value="CBJ48333.1"/>
    <property type="molecule type" value="Genomic_DNA"/>
</dbReference>
<accession>D7FQ01</accession>
<dbReference type="Proteomes" id="UP000002630">
    <property type="component" value="Linkage Group LG02"/>
</dbReference>
<feature type="compositionally biased region" description="Basic and acidic residues" evidence="2">
    <location>
        <begin position="575"/>
        <end position="592"/>
    </location>
</feature>
<feature type="compositionally biased region" description="Gly residues" evidence="2">
    <location>
        <begin position="868"/>
        <end position="878"/>
    </location>
</feature>
<feature type="region of interest" description="Disordered" evidence="2">
    <location>
        <begin position="527"/>
        <end position="592"/>
    </location>
</feature>
<reference evidence="3 4" key="1">
    <citation type="journal article" date="2010" name="Nature">
        <title>The Ectocarpus genome and the independent evolution of multicellularity in brown algae.</title>
        <authorList>
            <person name="Cock J.M."/>
            <person name="Sterck L."/>
            <person name="Rouze P."/>
            <person name="Scornet D."/>
            <person name="Allen A.E."/>
            <person name="Amoutzias G."/>
            <person name="Anthouard V."/>
            <person name="Artiguenave F."/>
            <person name="Aury J.M."/>
            <person name="Badger J.H."/>
            <person name="Beszteri B."/>
            <person name="Billiau K."/>
            <person name="Bonnet E."/>
            <person name="Bothwell J.H."/>
            <person name="Bowler C."/>
            <person name="Boyen C."/>
            <person name="Brownlee C."/>
            <person name="Carrano C.J."/>
            <person name="Charrier B."/>
            <person name="Cho G.Y."/>
            <person name="Coelho S.M."/>
            <person name="Collen J."/>
            <person name="Corre E."/>
            <person name="Da Silva C."/>
            <person name="Delage L."/>
            <person name="Delaroque N."/>
            <person name="Dittami S.M."/>
            <person name="Doulbeau S."/>
            <person name="Elias M."/>
            <person name="Farnham G."/>
            <person name="Gachon C.M."/>
            <person name="Gschloessl B."/>
            <person name="Heesch S."/>
            <person name="Jabbari K."/>
            <person name="Jubin C."/>
            <person name="Kawai H."/>
            <person name="Kimura K."/>
            <person name="Kloareg B."/>
            <person name="Kupper F.C."/>
            <person name="Lang D."/>
            <person name="Le Bail A."/>
            <person name="Leblanc C."/>
            <person name="Lerouge P."/>
            <person name="Lohr M."/>
            <person name="Lopez P.J."/>
            <person name="Martens C."/>
            <person name="Maumus F."/>
            <person name="Michel G."/>
            <person name="Miranda-Saavedra D."/>
            <person name="Morales J."/>
            <person name="Moreau H."/>
            <person name="Motomura T."/>
            <person name="Nagasato C."/>
            <person name="Napoli C.A."/>
            <person name="Nelson D.R."/>
            <person name="Nyvall-Collen P."/>
            <person name="Peters A.F."/>
            <person name="Pommier C."/>
            <person name="Potin P."/>
            <person name="Poulain J."/>
            <person name="Quesneville H."/>
            <person name="Read B."/>
            <person name="Rensing S.A."/>
            <person name="Ritter A."/>
            <person name="Rousvoal S."/>
            <person name="Samanta M."/>
            <person name="Samson G."/>
            <person name="Schroeder D.C."/>
            <person name="Segurens B."/>
            <person name="Strittmatter M."/>
            <person name="Tonon T."/>
            <person name="Tregear J.W."/>
            <person name="Valentin K."/>
            <person name="von Dassow P."/>
            <person name="Yamagishi T."/>
            <person name="Van de Peer Y."/>
            <person name="Wincker P."/>
        </authorList>
    </citation>
    <scope>NUCLEOTIDE SEQUENCE [LARGE SCALE GENOMIC DNA]</scope>
    <source>
        <strain evidence="4">Ec32 / CCAP1310/4</strain>
    </source>
</reference>
<evidence type="ECO:0000313" key="3">
    <source>
        <dbReference type="EMBL" id="CBJ48333.1"/>
    </source>
</evidence>
<feature type="coiled-coil region" evidence="1">
    <location>
        <begin position="635"/>
        <end position="683"/>
    </location>
</feature>
<gene>
    <name evidence="3" type="ORF">Esi_0002_0075</name>
</gene>
<dbReference type="EMBL" id="FN649727">
    <property type="protein sequence ID" value="CBJ48333.1"/>
    <property type="molecule type" value="Genomic_DNA"/>
</dbReference>
<evidence type="ECO:0000313" key="4">
    <source>
        <dbReference type="Proteomes" id="UP000002630"/>
    </source>
</evidence>
<proteinExistence type="predicted"/>
<dbReference type="OrthoDB" id="10496015at2759"/>
<organism evidence="3 4">
    <name type="scientific">Ectocarpus siliculosus</name>
    <name type="common">Brown alga</name>
    <name type="synonym">Conferva siliculosa</name>
    <dbReference type="NCBI Taxonomy" id="2880"/>
    <lineage>
        <taxon>Eukaryota</taxon>
        <taxon>Sar</taxon>
        <taxon>Stramenopiles</taxon>
        <taxon>Ochrophyta</taxon>
        <taxon>PX clade</taxon>
        <taxon>Phaeophyceae</taxon>
        <taxon>Ectocarpales</taxon>
        <taxon>Ectocarpaceae</taxon>
        <taxon>Ectocarpus</taxon>
    </lineage>
</organism>
<evidence type="ECO:0000256" key="1">
    <source>
        <dbReference type="SAM" id="Coils"/>
    </source>
</evidence>
<feature type="region of interest" description="Disordered" evidence="2">
    <location>
        <begin position="371"/>
        <end position="392"/>
    </location>
</feature>
<feature type="region of interest" description="Disordered" evidence="2">
    <location>
        <begin position="715"/>
        <end position="745"/>
    </location>
</feature>
<dbReference type="InParanoid" id="D7FQ01"/>
<feature type="region of interest" description="Disordered" evidence="2">
    <location>
        <begin position="868"/>
        <end position="895"/>
    </location>
</feature>
<keyword evidence="1" id="KW-0175">Coiled coil</keyword>
<protein>
    <submittedName>
        <fullName evidence="3">Uncharacterized protein</fullName>
    </submittedName>
</protein>